<evidence type="ECO:0000256" key="1">
    <source>
        <dbReference type="ARBA" id="ARBA00022692"/>
    </source>
</evidence>
<keyword evidence="3 4" id="KW-0472">Membrane</keyword>
<comment type="subcellular location">
    <subcellularLocation>
        <location evidence="4">Membrane</location>
        <topology evidence="4">Multi-pass membrane protein</topology>
    </subcellularLocation>
</comment>
<dbReference type="InterPro" id="IPR007274">
    <property type="entry name" value="Cop_transporter"/>
</dbReference>
<keyword evidence="4" id="KW-0187">Copper transport</keyword>
<dbReference type="PANTHER" id="PTHR12483:SF115">
    <property type="entry name" value="COPPER TRANSPORT PROTEIN"/>
    <property type="match status" value="1"/>
</dbReference>
<accession>A0ABP0FQ69</accession>
<dbReference type="EMBL" id="CAWYQH010000079">
    <property type="protein sequence ID" value="CAK8680796.1"/>
    <property type="molecule type" value="Genomic_DNA"/>
</dbReference>
<reference evidence="6 7" key="1">
    <citation type="submission" date="2024-02" db="EMBL/GenBank/DDBJ databases">
        <authorList>
            <person name="Daric V."/>
            <person name="Darras S."/>
        </authorList>
    </citation>
    <scope>NUCLEOTIDE SEQUENCE [LARGE SCALE GENOMIC DNA]</scope>
</reference>
<dbReference type="Proteomes" id="UP001642483">
    <property type="component" value="Unassembled WGS sequence"/>
</dbReference>
<evidence type="ECO:0000256" key="4">
    <source>
        <dbReference type="RuleBase" id="RU367022"/>
    </source>
</evidence>
<gene>
    <name evidence="6" type="ORF">CVLEPA_LOCUS11037</name>
</gene>
<evidence type="ECO:0000313" key="7">
    <source>
        <dbReference type="Proteomes" id="UP001642483"/>
    </source>
</evidence>
<keyword evidence="4" id="KW-0813">Transport</keyword>
<keyword evidence="4" id="KW-0186">Copper</keyword>
<keyword evidence="4" id="KW-0406">Ion transport</keyword>
<feature type="region of interest" description="Disordered" evidence="5">
    <location>
        <begin position="170"/>
        <end position="200"/>
    </location>
</feature>
<dbReference type="Pfam" id="PF04145">
    <property type="entry name" value="Ctr"/>
    <property type="match status" value="1"/>
</dbReference>
<keyword evidence="7" id="KW-1185">Reference proteome</keyword>
<feature type="transmembrane region" description="Helical" evidence="4">
    <location>
        <begin position="104"/>
        <end position="126"/>
    </location>
</feature>
<evidence type="ECO:0000256" key="5">
    <source>
        <dbReference type="SAM" id="MobiDB-lite"/>
    </source>
</evidence>
<comment type="caution">
    <text evidence="6">The sequence shown here is derived from an EMBL/GenBank/DDBJ whole genome shotgun (WGS) entry which is preliminary data.</text>
</comment>
<feature type="transmembrane region" description="Helical" evidence="4">
    <location>
        <begin position="50"/>
        <end position="69"/>
    </location>
</feature>
<dbReference type="PANTHER" id="PTHR12483">
    <property type="entry name" value="SOLUTE CARRIER FAMILY 31 COPPER TRANSPORTERS"/>
    <property type="match status" value="1"/>
</dbReference>
<evidence type="ECO:0000313" key="6">
    <source>
        <dbReference type="EMBL" id="CAK8680796.1"/>
    </source>
</evidence>
<sequence>MDMDMDMDMSEPTGSPGGMGDMGSMTMTMYFNFLVPFTVVFQGWEIKDQPALIGSCFGVLAIAILYEVLKNLRQIWGAKMLRKFAEGKSEKNEQMTSPNRTLAFWTYHTLQSFLHIAQVFLAYFLMLVVMTYNVWLVVSACVGAGLGYFISGGVLINPLQQTDEKECTNHKMATSSYSEERPGSLNEKPPSYDNKAMSAL</sequence>
<feature type="transmembrane region" description="Helical" evidence="4">
    <location>
        <begin position="27"/>
        <end position="44"/>
    </location>
</feature>
<name>A0ABP0FQ69_CLALP</name>
<evidence type="ECO:0000256" key="3">
    <source>
        <dbReference type="ARBA" id="ARBA00023136"/>
    </source>
</evidence>
<comment type="similarity">
    <text evidence="4">Belongs to the copper transporter (Ctr) (TC 1.A.56) family. SLC31A subfamily.</text>
</comment>
<organism evidence="6 7">
    <name type="scientific">Clavelina lepadiformis</name>
    <name type="common">Light-bulb sea squirt</name>
    <name type="synonym">Ascidia lepadiformis</name>
    <dbReference type="NCBI Taxonomy" id="159417"/>
    <lineage>
        <taxon>Eukaryota</taxon>
        <taxon>Metazoa</taxon>
        <taxon>Chordata</taxon>
        <taxon>Tunicata</taxon>
        <taxon>Ascidiacea</taxon>
        <taxon>Aplousobranchia</taxon>
        <taxon>Clavelinidae</taxon>
        <taxon>Clavelina</taxon>
    </lineage>
</organism>
<comment type="caution">
    <text evidence="4">Lacks conserved residue(s) required for the propagation of feature annotation.</text>
</comment>
<proteinExistence type="inferred from homology"/>
<keyword evidence="1 4" id="KW-0812">Transmembrane</keyword>
<feature type="transmembrane region" description="Helical" evidence="4">
    <location>
        <begin position="132"/>
        <end position="156"/>
    </location>
</feature>
<evidence type="ECO:0000256" key="2">
    <source>
        <dbReference type="ARBA" id="ARBA00022989"/>
    </source>
</evidence>
<protein>
    <recommendedName>
        <fullName evidence="4">Copper transport protein</fullName>
    </recommendedName>
</protein>
<keyword evidence="2 4" id="KW-1133">Transmembrane helix</keyword>